<dbReference type="EMBL" id="QJKH01000022">
    <property type="protein sequence ID" value="PXX74662.1"/>
    <property type="molecule type" value="Genomic_DNA"/>
</dbReference>
<name>A0A318KJL6_9FIRM</name>
<gene>
    <name evidence="1" type="ORF">DES51_12248</name>
</gene>
<evidence type="ECO:0000313" key="1">
    <source>
        <dbReference type="EMBL" id="PXX74662.1"/>
    </source>
</evidence>
<dbReference type="RefSeq" id="WP_022938869.1">
    <property type="nucleotide sequence ID" value="NZ_CABKRQ010000007.1"/>
</dbReference>
<dbReference type="Proteomes" id="UP000247612">
    <property type="component" value="Unassembled WGS sequence"/>
</dbReference>
<reference evidence="1 2" key="1">
    <citation type="submission" date="2018-05" db="EMBL/GenBank/DDBJ databases">
        <title>Genomic Encyclopedia of Type Strains, Phase IV (KMG-IV): sequencing the most valuable type-strain genomes for metagenomic binning, comparative biology and taxonomic classification.</title>
        <authorList>
            <person name="Goeker M."/>
        </authorList>
    </citation>
    <scope>NUCLEOTIDE SEQUENCE [LARGE SCALE GENOMIC DNA]</scope>
    <source>
        <strain evidence="1 2">JC118</strain>
    </source>
</reference>
<comment type="caution">
    <text evidence="1">The sequence shown here is derived from an EMBL/GenBank/DDBJ whole genome shotgun (WGS) entry which is preliminary data.</text>
</comment>
<protein>
    <submittedName>
        <fullName evidence="1">Uncharacterized protein</fullName>
    </submittedName>
</protein>
<dbReference type="OrthoDB" id="9949316at2"/>
<proteinExistence type="predicted"/>
<evidence type="ECO:0000313" key="2">
    <source>
        <dbReference type="Proteomes" id="UP000247612"/>
    </source>
</evidence>
<organism evidence="1 2">
    <name type="scientific">Dielma fastidiosa</name>
    <dbReference type="NCBI Taxonomy" id="1034346"/>
    <lineage>
        <taxon>Bacteria</taxon>
        <taxon>Bacillati</taxon>
        <taxon>Bacillota</taxon>
        <taxon>Erysipelotrichia</taxon>
        <taxon>Erysipelotrichales</taxon>
        <taxon>Erysipelotrichaceae</taxon>
        <taxon>Dielma</taxon>
    </lineage>
</organism>
<sequence length="71" mass="8048">MTDEEKYKLALFMVVRNSKVMPVGLSLGKSMTDINKKSIETCETIVKSIDFEAARKDYENGKQACNNSKRN</sequence>
<dbReference type="STRING" id="1034346.GCA_000313565_02585"/>
<dbReference type="AlphaFoldDB" id="A0A318KJL6"/>
<accession>A0A318KJL6</accession>
<keyword evidence="2" id="KW-1185">Reference proteome</keyword>